<organism evidence="2 3">
    <name type="scientific">Vibrio eleionomae</name>
    <dbReference type="NCBI Taxonomy" id="2653505"/>
    <lineage>
        <taxon>Bacteria</taxon>
        <taxon>Pseudomonadati</taxon>
        <taxon>Pseudomonadota</taxon>
        <taxon>Gammaproteobacteria</taxon>
        <taxon>Vibrionales</taxon>
        <taxon>Vibrionaceae</taxon>
        <taxon>Vibrio</taxon>
    </lineage>
</organism>
<dbReference type="RefSeq" id="WP_161157108.1">
    <property type="nucleotide sequence ID" value="NZ_WEKT01000033.1"/>
</dbReference>
<gene>
    <name evidence="2" type="ORF">F9817_15665</name>
</gene>
<dbReference type="EMBL" id="WEKT01000033">
    <property type="protein sequence ID" value="MZI94629.1"/>
    <property type="molecule type" value="Genomic_DNA"/>
</dbReference>
<dbReference type="InterPro" id="IPR021242">
    <property type="entry name" value="DUF2799"/>
</dbReference>
<keyword evidence="1" id="KW-0732">Signal</keyword>
<dbReference type="AlphaFoldDB" id="A0A7X4RVY8"/>
<accession>A0A7X4RVY8</accession>
<protein>
    <submittedName>
        <fullName evidence="2">DUF2799 domain-containing protein</fullName>
    </submittedName>
</protein>
<evidence type="ECO:0000313" key="3">
    <source>
        <dbReference type="Proteomes" id="UP000462621"/>
    </source>
</evidence>
<feature type="signal peptide" evidence="1">
    <location>
        <begin position="1"/>
        <end position="23"/>
    </location>
</feature>
<sequence>MKKLLSVLVVLLAGCVSSETQLAADGNWHQIGYQDGVKGHTERSYRALSKLGAANQAEYDQGYEEGILEYCNPNVAYQIGLNGQEYMGVCDHLKSGQKFRMEWQRGWRDYNQ</sequence>
<reference evidence="2 3" key="1">
    <citation type="submission" date="2019-10" db="EMBL/GenBank/DDBJ databases">
        <title>Vibrio sp. nov. isolated from a shrimp pond.</title>
        <authorList>
            <person name="Gomez-Gil B."/>
            <person name="Enciso-Ibarra J."/>
            <person name="Enciso-Ibarra K."/>
            <person name="Bolan-Mejia C."/>
        </authorList>
    </citation>
    <scope>NUCLEOTIDE SEQUENCE [LARGE SCALE GENOMIC DNA]</scope>
    <source>
        <strain evidence="2 3">CAIM 722</strain>
    </source>
</reference>
<evidence type="ECO:0000256" key="1">
    <source>
        <dbReference type="SAM" id="SignalP"/>
    </source>
</evidence>
<keyword evidence="3" id="KW-1185">Reference proteome</keyword>
<name>A0A7X4RVY8_9VIBR</name>
<comment type="caution">
    <text evidence="2">The sequence shown here is derived from an EMBL/GenBank/DDBJ whole genome shotgun (WGS) entry which is preliminary data.</text>
</comment>
<feature type="chain" id="PRO_5031514511" evidence="1">
    <location>
        <begin position="24"/>
        <end position="112"/>
    </location>
</feature>
<dbReference type="Pfam" id="PF10973">
    <property type="entry name" value="DUF2799"/>
    <property type="match status" value="1"/>
</dbReference>
<dbReference type="PROSITE" id="PS51257">
    <property type="entry name" value="PROKAR_LIPOPROTEIN"/>
    <property type="match status" value="1"/>
</dbReference>
<dbReference type="Proteomes" id="UP000462621">
    <property type="component" value="Unassembled WGS sequence"/>
</dbReference>
<proteinExistence type="predicted"/>
<evidence type="ECO:0000313" key="2">
    <source>
        <dbReference type="EMBL" id="MZI94629.1"/>
    </source>
</evidence>